<evidence type="ECO:0000256" key="1">
    <source>
        <dbReference type="SAM" id="MobiDB-lite"/>
    </source>
</evidence>
<dbReference type="AlphaFoldDB" id="A0AAV8SL28"/>
<feature type="region of interest" description="Disordered" evidence="1">
    <location>
        <begin position="1"/>
        <end position="59"/>
    </location>
</feature>
<gene>
    <name evidence="2" type="ORF">K2173_005547</name>
</gene>
<evidence type="ECO:0000313" key="2">
    <source>
        <dbReference type="EMBL" id="KAJ8752658.1"/>
    </source>
</evidence>
<comment type="caution">
    <text evidence="2">The sequence shown here is derived from an EMBL/GenBank/DDBJ whole genome shotgun (WGS) entry which is preliminary data.</text>
</comment>
<protein>
    <recommendedName>
        <fullName evidence="4">DUF4283 domain-containing protein</fullName>
    </recommendedName>
</protein>
<dbReference type="PANTHER" id="PTHR31286:SF99">
    <property type="entry name" value="DUF4283 DOMAIN-CONTAINING PROTEIN"/>
    <property type="match status" value="1"/>
</dbReference>
<dbReference type="PANTHER" id="PTHR31286">
    <property type="entry name" value="GLYCINE-RICH CELL WALL STRUCTURAL PROTEIN 1.8-LIKE"/>
    <property type="match status" value="1"/>
</dbReference>
<keyword evidence="3" id="KW-1185">Reference proteome</keyword>
<feature type="region of interest" description="Disordered" evidence="1">
    <location>
        <begin position="234"/>
        <end position="272"/>
    </location>
</feature>
<organism evidence="2 3">
    <name type="scientific">Erythroxylum novogranatense</name>
    <dbReference type="NCBI Taxonomy" id="1862640"/>
    <lineage>
        <taxon>Eukaryota</taxon>
        <taxon>Viridiplantae</taxon>
        <taxon>Streptophyta</taxon>
        <taxon>Embryophyta</taxon>
        <taxon>Tracheophyta</taxon>
        <taxon>Spermatophyta</taxon>
        <taxon>Magnoliopsida</taxon>
        <taxon>eudicotyledons</taxon>
        <taxon>Gunneridae</taxon>
        <taxon>Pentapetalae</taxon>
        <taxon>rosids</taxon>
        <taxon>fabids</taxon>
        <taxon>Malpighiales</taxon>
        <taxon>Erythroxylaceae</taxon>
        <taxon>Erythroxylum</taxon>
    </lineage>
</organism>
<reference evidence="2 3" key="1">
    <citation type="submission" date="2021-09" db="EMBL/GenBank/DDBJ databases">
        <title>Genomic insights and catalytic innovation underlie evolution of tropane alkaloids biosynthesis.</title>
        <authorList>
            <person name="Wang Y.-J."/>
            <person name="Tian T."/>
            <person name="Huang J.-P."/>
            <person name="Huang S.-X."/>
        </authorList>
    </citation>
    <scope>NUCLEOTIDE SEQUENCE [LARGE SCALE GENOMIC DNA]</scope>
    <source>
        <strain evidence="2">KIB-2018</strain>
        <tissue evidence="2">Leaf</tissue>
    </source>
</reference>
<dbReference type="Proteomes" id="UP001159364">
    <property type="component" value="Linkage Group LG10"/>
</dbReference>
<dbReference type="EMBL" id="JAIWQS010000010">
    <property type="protein sequence ID" value="KAJ8752658.1"/>
    <property type="molecule type" value="Genomic_DNA"/>
</dbReference>
<sequence length="320" mass="35017">MATQEPEGHLAKKGRTRKRDEEPPPSQPSYLAATTGGHVKASEEAQQGWPKDEPVDVEEGDITPLVGDRGGSLMLSSNLKTKLDQQWQRTVILKVLDRRFKDNRDYLHVLTEGSWGVFGQVVAVQRWSPSFRPAIVAITRAVVWVRIPNFPLARYHPRILTELGNLVGTTVRIDGDTLHANRGRYVRIAVDIDLTRPLPPTVELDGETLLLTYERLPQVCCTYGVVGHTPSACAKNSASIPDPPPQVSDAGPGESELSRPVEAPRGLQKPAPSNSYGPWTIVCGGGGVWRKGETFFAGVPADWTISRRIPFCCSGQSNNG</sequence>
<dbReference type="InterPro" id="IPR040256">
    <property type="entry name" value="At4g02000-like"/>
</dbReference>
<feature type="compositionally biased region" description="Basic and acidic residues" evidence="1">
    <location>
        <begin position="1"/>
        <end position="10"/>
    </location>
</feature>
<evidence type="ECO:0000313" key="3">
    <source>
        <dbReference type="Proteomes" id="UP001159364"/>
    </source>
</evidence>
<proteinExistence type="predicted"/>
<name>A0AAV8SL28_9ROSI</name>
<accession>A0AAV8SL28</accession>
<evidence type="ECO:0008006" key="4">
    <source>
        <dbReference type="Google" id="ProtNLM"/>
    </source>
</evidence>